<dbReference type="Pfam" id="PF04091">
    <property type="entry name" value="Sec15_C"/>
    <property type="match status" value="1"/>
</dbReference>
<dbReference type="InterPro" id="IPR048359">
    <property type="entry name" value="EXOC6_Sec15_N"/>
</dbReference>
<dbReference type="Gene3D" id="1.10.357.30">
    <property type="entry name" value="Exocyst complex subunit Sec15 C-terminal domain, N-terminal subdomain"/>
    <property type="match status" value="1"/>
</dbReference>
<feature type="compositionally biased region" description="Polar residues" evidence="5">
    <location>
        <begin position="318"/>
        <end position="330"/>
    </location>
</feature>
<dbReference type="InterPro" id="IPR042044">
    <property type="entry name" value="EXOC6PINT-1/Sec15/Tip20_C_dom2"/>
</dbReference>
<dbReference type="Gene3D" id="1.20.58.670">
    <property type="entry name" value="Dsl1p vesicle tethering complex, Tip20p subunit, domain D"/>
    <property type="match status" value="1"/>
</dbReference>
<evidence type="ECO:0000313" key="8">
    <source>
        <dbReference type="EMBL" id="CAG5110288.1"/>
    </source>
</evidence>
<feature type="domain" description="Exocyst complex subunit EXOC6/Sec15 C-terminal" evidence="6">
    <location>
        <begin position="580"/>
        <end position="936"/>
    </location>
</feature>
<dbReference type="PANTHER" id="PTHR12702">
    <property type="entry name" value="SEC15"/>
    <property type="match status" value="1"/>
</dbReference>
<dbReference type="EMBL" id="OU015567">
    <property type="protein sequence ID" value="CAG5110288.1"/>
    <property type="molecule type" value="Genomic_DNA"/>
</dbReference>
<dbReference type="PANTHER" id="PTHR12702:SF0">
    <property type="entry name" value="EXOCYST COMPLEX COMPONENT 6"/>
    <property type="match status" value="1"/>
</dbReference>
<organism evidence="8 9">
    <name type="scientific">Oikopleura dioica</name>
    <name type="common">Tunicate</name>
    <dbReference type="NCBI Taxonomy" id="34765"/>
    <lineage>
        <taxon>Eukaryota</taxon>
        <taxon>Metazoa</taxon>
        <taxon>Chordata</taxon>
        <taxon>Tunicata</taxon>
        <taxon>Appendicularia</taxon>
        <taxon>Copelata</taxon>
        <taxon>Oikopleuridae</taxon>
        <taxon>Oikopleura</taxon>
    </lineage>
</organism>
<gene>
    <name evidence="8" type="ORF">OKIOD_LOCUS13467</name>
</gene>
<proteinExistence type="inferred from homology"/>
<evidence type="ECO:0000256" key="3">
    <source>
        <dbReference type="ARBA" id="ARBA00022483"/>
    </source>
</evidence>
<feature type="compositionally biased region" description="Basic and acidic residues" evidence="5">
    <location>
        <begin position="34"/>
        <end position="46"/>
    </location>
</feature>
<feature type="compositionally biased region" description="Basic and acidic residues" evidence="5">
    <location>
        <begin position="305"/>
        <end position="314"/>
    </location>
</feature>
<dbReference type="Proteomes" id="UP001158576">
    <property type="component" value="Chromosome 2"/>
</dbReference>
<protein>
    <submittedName>
        <fullName evidence="8">Oidioi.mRNA.OKI2018_I69.chr2.g4702.t1.cds</fullName>
    </submittedName>
</protein>
<evidence type="ECO:0000256" key="2">
    <source>
        <dbReference type="ARBA" id="ARBA00022448"/>
    </source>
</evidence>
<accession>A0ABN7SXV7</accession>
<comment type="similarity">
    <text evidence="1">Belongs to the SEC15 family.</text>
</comment>
<feature type="compositionally biased region" description="Basic and acidic residues" evidence="5">
    <location>
        <begin position="1"/>
        <end position="10"/>
    </location>
</feature>
<evidence type="ECO:0000313" key="9">
    <source>
        <dbReference type="Proteomes" id="UP001158576"/>
    </source>
</evidence>
<feature type="domain" description="Exocyst complex component EXOC6/Sec15 N-terminal" evidence="7">
    <location>
        <begin position="93"/>
        <end position="261"/>
    </location>
</feature>
<feature type="compositionally biased region" description="Polar residues" evidence="5">
    <location>
        <begin position="339"/>
        <end position="348"/>
    </location>
</feature>
<evidence type="ECO:0000256" key="4">
    <source>
        <dbReference type="ARBA" id="ARBA00023054"/>
    </source>
</evidence>
<dbReference type="InterPro" id="IPR042045">
    <property type="entry name" value="EXOC6/Sec15_C_dom1"/>
</dbReference>
<dbReference type="InterPro" id="IPR007225">
    <property type="entry name" value="EXOC6/Sec15"/>
</dbReference>
<sequence>MPDMHSRKDSIPSLKAVSVVSSGSPRSTPRAKKKDVPKLTAEEQEKRNRKHQKKEELTREHDKIISEIEQNASMDTALKTVYTLGHVGRFQKKLEKRIRNQEREIERMCGFHYSHFVEAIEELSGIQGDASRLVRQVAETNKDLQELGADITSRHKERIRMRKQQDNINKVILTMESTLPILVSYGKLREQMAQGKYYSALKTLQEIEHGHLPGVIQFKFAEVIKNSFPKLRQEVLSTSSNELKDFLEIVQVNAPKVGTVILQKYLQKRRPNNPSQPKRMPAASIVPSVAPPPKKMMKVYSSKHSLTESAKDARLMNGSLNRTTSSQMNPFGNDDYSESGRSGRSENPFSDDGNPFSDNESRGGNPFSGDEASANGNPFGDEDDLPEVDRSSYYSHSRRPSHAINPFSEEDEIATDDEFSEMMSMAESAAPRWEWDLDRDVSDFVDFTPIHKSLHIHSLLGGKSEFIESYRAEREHQARLLFTLPKDIRHFAQIYRRFLHQILGFFAIEDVLLHSTKELLIDREWLGRLLTTAVSRVLMLLRAQLAYSVDCKELIDSKELTVAFSDALASYGFHAGVSDLNAVIPEMWRQYVEGLLKFFGSEFSAAINKDRLVPMMVASSVEEQKFFKYGQKLLKKLGDRYPKKLPFSSSVLRIHEILVNFIDEAHIYCIDVELIDVCVDVALAKSVESLLQRNLRVALEKKIMDESLTLEEMLQFVTNLTHMEKSVKDIETYIKELDHGDRKTSGKKKARRRMRELGAQLFQDLRRLAENGINPRLNDKLDALLDRPFDWSMKEATGTTSGYLKETFQFLDETFEKLRVLKMSDQLISEAIFATYQHIGFSLLEKLIDDQIAMINMGALHQLSLDVLFCLGQIANASQFMTGNMRETLEGILGETWQMVDLFTEWDWETYFQEYGQETSKYALVNPGTALKVMEKLRQDKKSKNMLASLNINKRKKQKMQDTVIKQLRGLIKDWSLLTQPHRRLSQDQQDFFRVE</sequence>
<keyword evidence="4" id="KW-0175">Coiled coil</keyword>
<feature type="region of interest" description="Disordered" evidence="5">
    <location>
        <begin position="1"/>
        <end position="59"/>
    </location>
</feature>
<feature type="region of interest" description="Disordered" evidence="5">
    <location>
        <begin position="268"/>
        <end position="412"/>
    </location>
</feature>
<name>A0ABN7SXV7_OIKDI</name>
<dbReference type="Pfam" id="PF20651">
    <property type="entry name" value="EXOC6_Sec15_N"/>
    <property type="match status" value="1"/>
</dbReference>
<evidence type="ECO:0000256" key="5">
    <source>
        <dbReference type="SAM" id="MobiDB-lite"/>
    </source>
</evidence>
<evidence type="ECO:0000259" key="7">
    <source>
        <dbReference type="Pfam" id="PF20651"/>
    </source>
</evidence>
<keyword evidence="3" id="KW-0268">Exocytosis</keyword>
<reference evidence="8 9" key="1">
    <citation type="submission" date="2021-04" db="EMBL/GenBank/DDBJ databases">
        <authorList>
            <person name="Bliznina A."/>
        </authorList>
    </citation>
    <scope>NUCLEOTIDE SEQUENCE [LARGE SCALE GENOMIC DNA]</scope>
</reference>
<keyword evidence="2" id="KW-0813">Transport</keyword>
<dbReference type="InterPro" id="IPR046361">
    <property type="entry name" value="EXOC6/Sec15_C"/>
</dbReference>
<evidence type="ECO:0000259" key="6">
    <source>
        <dbReference type="Pfam" id="PF04091"/>
    </source>
</evidence>
<evidence type="ECO:0000256" key="1">
    <source>
        <dbReference type="ARBA" id="ARBA00007944"/>
    </source>
</evidence>
<keyword evidence="9" id="KW-1185">Reference proteome</keyword>